<dbReference type="NCBIfam" id="NF046030">
    <property type="entry name" value="ProtAdlyltaseSoFic"/>
    <property type="match status" value="1"/>
</dbReference>
<accession>A0A1I4TJC1</accession>
<evidence type="ECO:0000256" key="3">
    <source>
        <dbReference type="PIRSR" id="PIRSR640198-2"/>
    </source>
</evidence>
<keyword evidence="5" id="KW-0808">Transferase</keyword>
<evidence type="ECO:0000259" key="4">
    <source>
        <dbReference type="PROSITE" id="PS51459"/>
    </source>
</evidence>
<protein>
    <submittedName>
        <fullName evidence="5">Adenosine monophosphate-protein transferase SoFic</fullName>
    </submittedName>
    <submittedName>
        <fullName evidence="6">Fic family protein</fullName>
    </submittedName>
</protein>
<feature type="binding site" evidence="1">
    <location>
        <begin position="202"/>
        <end position="208"/>
    </location>
    <ligand>
        <name>ATP</name>
        <dbReference type="ChEBI" id="CHEBI:30616"/>
    </ligand>
</feature>
<gene>
    <name evidence="5" type="primary">fic</name>
    <name evidence="5" type="ORF">NMYAN_260020</name>
    <name evidence="6" type="ORF">SAMN05421880_13227</name>
</gene>
<dbReference type="InterPro" id="IPR040198">
    <property type="entry name" value="Fido_containing"/>
</dbReference>
<sequence length="370" mass="41792">MINETWKPDQPYNSIPVLPPKADLETKTVLKHCIAARAALAELRQAAELIPNQGMLINTLPLLEARASSEIENIVTTTDKLFQHMSGEEHADPATKEALRYSHSLLKGYLSLRDRPLNTTIAEAICSQIKGVEMTVRKVPGTTLTNELTGEVIYTPPVGESLLRDLLANWERFLHEQVELDPLVRMAVAHYQFEAIHPFTDGNGRTGRVLNSLFLIQENLLTLPILYLSRYIIANKADYYRLLLKITKEQTWEEWLLYILKGVAETAAWTTAKIGAIRALSDHTREHVRLNAPKIYSHELVNLIFALPYCRIHSLSEAGIAKRQAASVYLKKLASIGVLTENQIGREKLFIHPKLMQLLTRDGNTFTPYP</sequence>
<evidence type="ECO:0000313" key="6">
    <source>
        <dbReference type="EMBL" id="SFM76878.1"/>
    </source>
</evidence>
<evidence type="ECO:0000313" key="7">
    <source>
        <dbReference type="Proteomes" id="UP000199561"/>
    </source>
</evidence>
<dbReference type="RefSeq" id="WP_090671629.1">
    <property type="nucleotide sequence ID" value="NZ_CAJNAP010000019.1"/>
</dbReference>
<feature type="binding site" evidence="3">
    <location>
        <begin position="201"/>
        <end position="208"/>
    </location>
    <ligand>
        <name>ATP</name>
        <dbReference type="ChEBI" id="CHEBI:30616"/>
    </ligand>
</feature>
<evidence type="ECO:0000256" key="1">
    <source>
        <dbReference type="PIRSR" id="PIRSR038925-1"/>
    </source>
</evidence>
<feature type="binding site" evidence="1">
    <location>
        <position position="239"/>
    </location>
    <ligand>
        <name>ATP</name>
        <dbReference type="ChEBI" id="CHEBI:30616"/>
    </ligand>
</feature>
<dbReference type="Proteomes" id="UP000199561">
    <property type="component" value="Unassembled WGS sequence"/>
</dbReference>
<reference evidence="5" key="2">
    <citation type="submission" date="2021-02" db="EMBL/GenBank/DDBJ databases">
        <authorList>
            <person name="Han P."/>
        </authorList>
    </citation>
    <scope>NUCLEOTIDE SEQUENCE</scope>
    <source>
        <strain evidence="5">Nitrosomonas nitrosa 18-3D</strain>
    </source>
</reference>
<name>A0A1I4TJC1_9PROT</name>
<dbReference type="EMBL" id="FOUF01000032">
    <property type="protein sequence ID" value="SFM76878.1"/>
    <property type="molecule type" value="Genomic_DNA"/>
</dbReference>
<dbReference type="STRING" id="52442.SAMN05421880_13227"/>
<dbReference type="PROSITE" id="PS51459">
    <property type="entry name" value="FIDO"/>
    <property type="match status" value="1"/>
</dbReference>
<feature type="binding site" evidence="1">
    <location>
        <position position="72"/>
    </location>
    <ligand>
        <name>ATP</name>
        <dbReference type="ChEBI" id="CHEBI:30616"/>
    </ligand>
</feature>
<feature type="active site" evidence="2">
    <location>
        <position position="197"/>
    </location>
</feature>
<dbReference type="PANTHER" id="PTHR13504:SF35">
    <property type="entry name" value="PROTEIN ADENYLYLTRANSFERASE SOFIC"/>
    <property type="match status" value="1"/>
</dbReference>
<dbReference type="PIRSF" id="PIRSF038925">
    <property type="entry name" value="AMP-prot_trans"/>
    <property type="match status" value="1"/>
</dbReference>
<dbReference type="Pfam" id="PF02661">
    <property type="entry name" value="Fic"/>
    <property type="match status" value="1"/>
</dbReference>
<dbReference type="AlphaFoldDB" id="A0A1I4TJC1"/>
<reference evidence="6 7" key="1">
    <citation type="submission" date="2016-10" db="EMBL/GenBank/DDBJ databases">
        <authorList>
            <person name="de Groot N.N."/>
        </authorList>
    </citation>
    <scope>NUCLEOTIDE SEQUENCE [LARGE SCALE GENOMIC DNA]</scope>
    <source>
        <strain evidence="6 7">Nm146</strain>
    </source>
</reference>
<keyword evidence="7" id="KW-1185">Reference proteome</keyword>
<evidence type="ECO:0000313" key="5">
    <source>
        <dbReference type="EMBL" id="CAE6507641.1"/>
    </source>
</evidence>
<dbReference type="InterPro" id="IPR036597">
    <property type="entry name" value="Fido-like_dom_sf"/>
</dbReference>
<dbReference type="GO" id="GO:0016740">
    <property type="term" value="F:transferase activity"/>
    <property type="evidence" value="ECO:0007669"/>
    <property type="project" value="UniProtKB-KW"/>
</dbReference>
<dbReference type="GO" id="GO:0005524">
    <property type="term" value="F:ATP binding"/>
    <property type="evidence" value="ECO:0007669"/>
    <property type="project" value="UniProtKB-KW"/>
</dbReference>
<dbReference type="PANTHER" id="PTHR13504">
    <property type="entry name" value="FIDO DOMAIN-CONTAINING PROTEIN DDB_G0283145"/>
    <property type="match status" value="1"/>
</dbReference>
<dbReference type="InterPro" id="IPR003812">
    <property type="entry name" value="Fido"/>
</dbReference>
<evidence type="ECO:0000256" key="2">
    <source>
        <dbReference type="PIRSR" id="PIRSR640198-1"/>
    </source>
</evidence>
<keyword evidence="1" id="KW-0067">ATP-binding</keyword>
<dbReference type="SUPFAM" id="SSF140931">
    <property type="entry name" value="Fic-like"/>
    <property type="match status" value="1"/>
</dbReference>
<feature type="binding site" evidence="1">
    <location>
        <position position="197"/>
    </location>
    <ligand>
        <name>ATP</name>
        <dbReference type="ChEBI" id="CHEBI:30616"/>
    </ligand>
</feature>
<proteinExistence type="predicted"/>
<dbReference type="InterPro" id="IPR026287">
    <property type="entry name" value="SoFic-like"/>
</dbReference>
<keyword evidence="1" id="KW-0547">Nucleotide-binding</keyword>
<feature type="domain" description="Fido" evidence="4">
    <location>
        <begin position="94"/>
        <end position="261"/>
    </location>
</feature>
<dbReference type="Proteomes" id="UP000601736">
    <property type="component" value="Unassembled WGS sequence"/>
</dbReference>
<dbReference type="Pfam" id="PF21248">
    <property type="entry name" value="SoFic-like_C"/>
    <property type="match status" value="1"/>
</dbReference>
<organism evidence="6 7">
    <name type="scientific">Nitrosomonas nitrosa</name>
    <dbReference type="NCBI Taxonomy" id="52442"/>
    <lineage>
        <taxon>Bacteria</taxon>
        <taxon>Pseudomonadati</taxon>
        <taxon>Pseudomonadota</taxon>
        <taxon>Betaproteobacteria</taxon>
        <taxon>Nitrosomonadales</taxon>
        <taxon>Nitrosomonadaceae</taxon>
        <taxon>Nitrosomonas</taxon>
    </lineage>
</organism>
<dbReference type="InterPro" id="IPR048770">
    <property type="entry name" value="SoFic-like_C"/>
</dbReference>
<dbReference type="Pfam" id="PF13784">
    <property type="entry name" value="Fic_N"/>
    <property type="match status" value="1"/>
</dbReference>
<dbReference type="InterPro" id="IPR025758">
    <property type="entry name" value="Fic/DOC_N"/>
</dbReference>
<dbReference type="Gene3D" id="1.10.3290.10">
    <property type="entry name" value="Fido-like domain"/>
    <property type="match status" value="1"/>
</dbReference>
<dbReference type="EMBL" id="CAJNAP010000019">
    <property type="protein sequence ID" value="CAE6507641.1"/>
    <property type="molecule type" value="Genomic_DNA"/>
</dbReference>